<feature type="domain" description="Sulfatase N-terminal" evidence="9">
    <location>
        <begin position="257"/>
        <end position="560"/>
    </location>
</feature>
<gene>
    <name evidence="11" type="ORF">H4F90_04615</name>
</gene>
<keyword evidence="12" id="KW-1185">Reference proteome</keyword>
<dbReference type="InterPro" id="IPR040423">
    <property type="entry name" value="PEA_transferase"/>
</dbReference>
<dbReference type="GO" id="GO:0005886">
    <property type="term" value="C:plasma membrane"/>
    <property type="evidence" value="ECO:0007669"/>
    <property type="project" value="UniProtKB-SubCell"/>
</dbReference>
<dbReference type="SUPFAM" id="SSF53649">
    <property type="entry name" value="Alkaline phosphatase-like"/>
    <property type="match status" value="1"/>
</dbReference>
<evidence type="ECO:0000259" key="9">
    <source>
        <dbReference type="Pfam" id="PF00884"/>
    </source>
</evidence>
<evidence type="ECO:0000313" key="11">
    <source>
        <dbReference type="EMBL" id="MBB1161261.1"/>
    </source>
</evidence>
<dbReference type="InterPro" id="IPR017850">
    <property type="entry name" value="Alkaline_phosphatase_core_sf"/>
</dbReference>
<dbReference type="RefSeq" id="WP_182661898.1">
    <property type="nucleotide sequence ID" value="NZ_JACIVI010000001.1"/>
</dbReference>
<evidence type="ECO:0000256" key="2">
    <source>
        <dbReference type="ARBA" id="ARBA00022475"/>
    </source>
</evidence>
<dbReference type="CDD" id="cd16017">
    <property type="entry name" value="LptA"/>
    <property type="match status" value="1"/>
</dbReference>
<feature type="transmembrane region" description="Helical" evidence="8">
    <location>
        <begin position="100"/>
        <end position="121"/>
    </location>
</feature>
<keyword evidence="2" id="KW-1003">Cell membrane</keyword>
<dbReference type="InterPro" id="IPR058130">
    <property type="entry name" value="PEA_transf_C"/>
</dbReference>
<evidence type="ECO:0000256" key="1">
    <source>
        <dbReference type="ARBA" id="ARBA00004429"/>
    </source>
</evidence>
<dbReference type="GO" id="GO:0016787">
    <property type="term" value="F:hydrolase activity"/>
    <property type="evidence" value="ECO:0007669"/>
    <property type="project" value="UniProtKB-KW"/>
</dbReference>
<sequence length="581" mass="62724">MSDVLPPQPGASAVEARPAVSSPAPALRVGRPWDPGPLLLIAALWIAGPANWPLWRSWLQLPEAQGLRGFGQGLMLFALLAALTALPLLLLSARRLLRPALALILVVCAVLAHYQGAYGVVIDVDMARNVMQTDWRETRDLLGLGLGLHLLLLAGLPLLLLRRWPGGPARGPLARLPRLRLLAGLLLVLAALLAANFGGYAAILRNHKALRYQASPLNAAWAFGLLAARSQAQPKGPPEPIALDVHSVLPERPARPPLLLLVLGETARADHFALNGYPRPTNPELSSRPVLSFQAVESCGTSTAASLPCMFSPWGRKGHEARLDSGRGESENLLDALQRAGLAVLWVDNQSGCKGLCERIPQARAELPASGAGPLPAGLCAEGRGCLDEALLHGLDERIAALDPARRARGIVLVLHMMGNHGPRYHARSPDALKRFQPECRSEMLADCPREQVVNAYDNALLETDRVLARATDWLESHSATHATSMLYLSDHGESLGENGLYLHGLPRAIAPASQTHVPMILWLDAARREALGPQGCLGRQRDRALSHDLLFHTVYGLTGLRSREYRPELDLMQACASLGR</sequence>
<feature type="transmembrane region" description="Helical" evidence="8">
    <location>
        <begin position="75"/>
        <end position="93"/>
    </location>
</feature>
<evidence type="ECO:0000259" key="10">
    <source>
        <dbReference type="Pfam" id="PF08019"/>
    </source>
</evidence>
<reference evidence="11 12" key="1">
    <citation type="submission" date="2020-08" db="EMBL/GenBank/DDBJ databases">
        <title>Aquariorum lacteus gen. nov., sp. nov., a new member of the family Comamonadaceae, isolated from freshwater aquarium.</title>
        <authorList>
            <person name="Chun S.-J."/>
        </authorList>
    </citation>
    <scope>NUCLEOTIDE SEQUENCE [LARGE SCALE GENOMIC DNA]</scope>
    <source>
        <strain evidence="11 12">SJAQ100</strain>
    </source>
</reference>
<keyword evidence="6 8" id="KW-1133">Transmembrane helix</keyword>
<proteinExistence type="predicted"/>
<dbReference type="EMBL" id="JACIVI010000001">
    <property type="protein sequence ID" value="MBB1161261.1"/>
    <property type="molecule type" value="Genomic_DNA"/>
</dbReference>
<dbReference type="Proteomes" id="UP000586093">
    <property type="component" value="Unassembled WGS sequence"/>
</dbReference>
<dbReference type="Pfam" id="PF08019">
    <property type="entry name" value="EptA_B_N"/>
    <property type="match status" value="1"/>
</dbReference>
<comment type="subcellular location">
    <subcellularLocation>
        <location evidence="1">Cell inner membrane</location>
        <topology evidence="1">Multi-pass membrane protein</topology>
    </subcellularLocation>
</comment>
<comment type="caution">
    <text evidence="11">The sequence shown here is derived from an EMBL/GenBank/DDBJ whole genome shotgun (WGS) entry which is preliminary data.</text>
</comment>
<keyword evidence="3" id="KW-0997">Cell inner membrane</keyword>
<evidence type="ECO:0000313" key="12">
    <source>
        <dbReference type="Proteomes" id="UP000586093"/>
    </source>
</evidence>
<accession>A0A839HQF0</accession>
<dbReference type="Gene3D" id="3.40.720.10">
    <property type="entry name" value="Alkaline Phosphatase, subunit A"/>
    <property type="match status" value="1"/>
</dbReference>
<name>A0A839HQF0_9BURK</name>
<evidence type="ECO:0000256" key="8">
    <source>
        <dbReference type="SAM" id="Phobius"/>
    </source>
</evidence>
<keyword evidence="11" id="KW-0378">Hydrolase</keyword>
<dbReference type="InterPro" id="IPR000917">
    <property type="entry name" value="Sulfatase_N"/>
</dbReference>
<feature type="domain" description="Phosphoethanolamine transferase N-terminal" evidence="10">
    <location>
        <begin position="81"/>
        <end position="225"/>
    </location>
</feature>
<feature type="transmembrane region" description="Helical" evidence="8">
    <location>
        <begin position="181"/>
        <end position="203"/>
    </location>
</feature>
<dbReference type="PANTHER" id="PTHR30443:SF0">
    <property type="entry name" value="PHOSPHOETHANOLAMINE TRANSFERASE EPTA"/>
    <property type="match status" value="1"/>
</dbReference>
<protein>
    <submittedName>
        <fullName evidence="11">Sulfatase-like hydrolase/transferase</fullName>
    </submittedName>
</protein>
<evidence type="ECO:0000256" key="7">
    <source>
        <dbReference type="ARBA" id="ARBA00023136"/>
    </source>
</evidence>
<feature type="transmembrane region" description="Helical" evidence="8">
    <location>
        <begin position="141"/>
        <end position="161"/>
    </location>
</feature>
<dbReference type="Pfam" id="PF00884">
    <property type="entry name" value="Sulfatase"/>
    <property type="match status" value="1"/>
</dbReference>
<dbReference type="AlphaFoldDB" id="A0A839HQF0"/>
<dbReference type="GO" id="GO:0009244">
    <property type="term" value="P:lipopolysaccharide core region biosynthetic process"/>
    <property type="evidence" value="ECO:0007669"/>
    <property type="project" value="TreeGrafter"/>
</dbReference>
<evidence type="ECO:0000256" key="4">
    <source>
        <dbReference type="ARBA" id="ARBA00022679"/>
    </source>
</evidence>
<evidence type="ECO:0000256" key="3">
    <source>
        <dbReference type="ARBA" id="ARBA00022519"/>
    </source>
</evidence>
<keyword evidence="7 8" id="KW-0472">Membrane</keyword>
<keyword evidence="4 11" id="KW-0808">Transferase</keyword>
<dbReference type="GO" id="GO:0016776">
    <property type="term" value="F:phosphotransferase activity, phosphate group as acceptor"/>
    <property type="evidence" value="ECO:0007669"/>
    <property type="project" value="TreeGrafter"/>
</dbReference>
<dbReference type="PANTHER" id="PTHR30443">
    <property type="entry name" value="INNER MEMBRANE PROTEIN"/>
    <property type="match status" value="1"/>
</dbReference>
<evidence type="ECO:0000256" key="6">
    <source>
        <dbReference type="ARBA" id="ARBA00022989"/>
    </source>
</evidence>
<dbReference type="InterPro" id="IPR012549">
    <property type="entry name" value="EptA-like_N"/>
</dbReference>
<evidence type="ECO:0000256" key="5">
    <source>
        <dbReference type="ARBA" id="ARBA00022692"/>
    </source>
</evidence>
<keyword evidence="5 8" id="KW-0812">Transmembrane</keyword>
<organism evidence="11 12">
    <name type="scientific">Aquariibacter albus</name>
    <dbReference type="NCBI Taxonomy" id="2759899"/>
    <lineage>
        <taxon>Bacteria</taxon>
        <taxon>Pseudomonadati</taxon>
        <taxon>Pseudomonadota</taxon>
        <taxon>Betaproteobacteria</taxon>
        <taxon>Burkholderiales</taxon>
        <taxon>Sphaerotilaceae</taxon>
        <taxon>Aquariibacter</taxon>
    </lineage>
</organism>